<dbReference type="RefSeq" id="WP_163348632.1">
    <property type="nucleotide sequence ID" value="NZ_CP048409.1"/>
</dbReference>
<evidence type="ECO:0000256" key="1">
    <source>
        <dbReference type="SAM" id="MobiDB-lite"/>
    </source>
</evidence>
<evidence type="ECO:0000313" key="2">
    <source>
        <dbReference type="EMBL" id="QIA09662.1"/>
    </source>
</evidence>
<dbReference type="AlphaFoldDB" id="A0A6C0RII9"/>
<name>A0A6C0RII9_9BACT</name>
<dbReference type="InterPro" id="IPR027848">
    <property type="entry name" value="DUF4494"/>
</dbReference>
<sequence>MMQTWFESKVKYMKVSESGSESMVTENFLLDAVSYTDAETRIIRQMQQMVKGGEFTIVDIKKSRIAEVFPFENGEWWFKATINLVTIDEEAGKEKKIRTYYLIMADDIKEALTRLDESLEYLVIPFVVNSLAVSPIVDVFPYEPSESAEKVPEGFVPVAEAAEKKNPIFTDGENPYNKEEQEATLPEETSEASEETENSGEETPEQ</sequence>
<keyword evidence="3" id="KW-1185">Reference proteome</keyword>
<organism evidence="2 3">
    <name type="scientific">Draconibacterium halophilum</name>
    <dbReference type="NCBI Taxonomy" id="2706887"/>
    <lineage>
        <taxon>Bacteria</taxon>
        <taxon>Pseudomonadati</taxon>
        <taxon>Bacteroidota</taxon>
        <taxon>Bacteroidia</taxon>
        <taxon>Marinilabiliales</taxon>
        <taxon>Prolixibacteraceae</taxon>
        <taxon>Draconibacterium</taxon>
    </lineage>
</organism>
<feature type="compositionally biased region" description="Acidic residues" evidence="1">
    <location>
        <begin position="188"/>
        <end position="206"/>
    </location>
</feature>
<proteinExistence type="predicted"/>
<protein>
    <submittedName>
        <fullName evidence="2">DUF4494 domain-containing protein</fullName>
    </submittedName>
</protein>
<accession>A0A6C0RII9</accession>
<dbReference type="EMBL" id="CP048409">
    <property type="protein sequence ID" value="QIA09662.1"/>
    <property type="molecule type" value="Genomic_DNA"/>
</dbReference>
<gene>
    <name evidence="2" type="ORF">G0Q07_19000</name>
</gene>
<dbReference type="Pfam" id="PF14902">
    <property type="entry name" value="DUF4494"/>
    <property type="match status" value="1"/>
</dbReference>
<dbReference type="Proteomes" id="UP000474630">
    <property type="component" value="Chromosome"/>
</dbReference>
<dbReference type="KEGG" id="drc:G0Q07_19000"/>
<feature type="region of interest" description="Disordered" evidence="1">
    <location>
        <begin position="162"/>
        <end position="206"/>
    </location>
</feature>
<reference evidence="2 3" key="1">
    <citation type="submission" date="2020-02" db="EMBL/GenBank/DDBJ databases">
        <title>Genome sequencing for Draconibacterium sp. strain M1.</title>
        <authorList>
            <person name="Park S.-J."/>
        </authorList>
    </citation>
    <scope>NUCLEOTIDE SEQUENCE [LARGE SCALE GENOMIC DNA]</scope>
    <source>
        <strain evidence="2 3">M1</strain>
    </source>
</reference>
<evidence type="ECO:0000313" key="3">
    <source>
        <dbReference type="Proteomes" id="UP000474630"/>
    </source>
</evidence>